<comment type="caution">
    <text evidence="2">The sequence shown here is derived from an EMBL/GenBank/DDBJ whole genome shotgun (WGS) entry which is preliminary data.</text>
</comment>
<feature type="transmembrane region" description="Helical" evidence="1">
    <location>
        <begin position="61"/>
        <end position="83"/>
    </location>
</feature>
<feature type="transmembrane region" description="Helical" evidence="1">
    <location>
        <begin position="120"/>
        <end position="141"/>
    </location>
</feature>
<proteinExistence type="predicted"/>
<reference evidence="3" key="1">
    <citation type="journal article" date="2019" name="Int. J. Syst. Evol. Microbiol.">
        <title>The Global Catalogue of Microorganisms (GCM) 10K type strain sequencing project: providing services to taxonomists for standard genome sequencing and annotation.</title>
        <authorList>
            <consortium name="The Broad Institute Genomics Platform"/>
            <consortium name="The Broad Institute Genome Sequencing Center for Infectious Disease"/>
            <person name="Wu L."/>
            <person name="Ma J."/>
        </authorList>
    </citation>
    <scope>NUCLEOTIDE SEQUENCE [LARGE SCALE GENOMIC DNA]</scope>
    <source>
        <strain evidence="3">CGMCC 1.12478</strain>
    </source>
</reference>
<feature type="transmembrane region" description="Helical" evidence="1">
    <location>
        <begin position="147"/>
        <end position="167"/>
    </location>
</feature>
<protein>
    <recommendedName>
        <fullName evidence="4">Component of SufBCD complex</fullName>
    </recommendedName>
</protein>
<keyword evidence="3" id="KW-1185">Reference proteome</keyword>
<accession>A0ABQ1KGM7</accession>
<dbReference type="EMBL" id="BMFC01000002">
    <property type="protein sequence ID" value="GGB98691.1"/>
    <property type="molecule type" value="Genomic_DNA"/>
</dbReference>
<dbReference type="Proteomes" id="UP000645462">
    <property type="component" value="Unassembled WGS sequence"/>
</dbReference>
<name>A0ABQ1KGM7_9RHOB</name>
<gene>
    <name evidence="2" type="ORF">GCM10011363_14180</name>
</gene>
<sequence length="217" mass="24163">MSNAAAGFQTRCDTSAHLRGLCLWAKPSLQARESGATNGDDGLDWYSTVFELIDMRSFSNLWFWIALAVVWSSASHWVLGVPFDMVSRARRKGGSAVEDLTDLLRINTTRLLYIADEAGLWVIGTGTFFLTGFAVLGWVYWIEIAQALFLLFFPMSLVSLLSVHTARALHERDHDLDAVYKRLGRHRLIVQAIGMVSIFVTAMWGMYVNLSIGVLGG</sequence>
<keyword evidence="1" id="KW-0472">Membrane</keyword>
<evidence type="ECO:0000313" key="3">
    <source>
        <dbReference type="Proteomes" id="UP000645462"/>
    </source>
</evidence>
<evidence type="ECO:0000256" key="1">
    <source>
        <dbReference type="SAM" id="Phobius"/>
    </source>
</evidence>
<organism evidence="2 3">
    <name type="scientific">Marivita lacus</name>
    <dbReference type="NCBI Taxonomy" id="1323742"/>
    <lineage>
        <taxon>Bacteria</taxon>
        <taxon>Pseudomonadati</taxon>
        <taxon>Pseudomonadota</taxon>
        <taxon>Alphaproteobacteria</taxon>
        <taxon>Rhodobacterales</taxon>
        <taxon>Roseobacteraceae</taxon>
        <taxon>Marivita</taxon>
    </lineage>
</organism>
<evidence type="ECO:0008006" key="4">
    <source>
        <dbReference type="Google" id="ProtNLM"/>
    </source>
</evidence>
<keyword evidence="1" id="KW-0812">Transmembrane</keyword>
<feature type="transmembrane region" description="Helical" evidence="1">
    <location>
        <begin position="188"/>
        <end position="207"/>
    </location>
</feature>
<evidence type="ECO:0000313" key="2">
    <source>
        <dbReference type="EMBL" id="GGB98691.1"/>
    </source>
</evidence>
<keyword evidence="1" id="KW-1133">Transmembrane helix</keyword>